<evidence type="ECO:0000256" key="6">
    <source>
        <dbReference type="SAM" id="MobiDB-lite"/>
    </source>
</evidence>
<gene>
    <name evidence="7" type="ORF">BDV98DRAFT_514556</name>
</gene>
<evidence type="ECO:0000256" key="2">
    <source>
        <dbReference type="ARBA" id="ARBA00004496"/>
    </source>
</evidence>
<dbReference type="Gene3D" id="2.30.29.30">
    <property type="entry name" value="Pleckstrin-homology domain (PH domain)/Phosphotyrosine-binding domain (PTB)"/>
    <property type="match status" value="1"/>
</dbReference>
<sequence length="203" mass="22156">MAISLIDSLPAFISVADHHALQTSTPASFADIPSVLRLQKDGVDVLFDPPMEGGDAKQGSLYITESALFYFSQTTSKGFRIEYPSITLHAISRAASGPSIYCQLDESVPGAAPQPEDEDAPMREMNLTPTDTSNLDIIFETLSFCASLHPDPIDDEDEGDDDAFLDPDSTTFETFNGTGEEELSEVGRVRSDFANDSSRYRPY</sequence>
<dbReference type="Pfam" id="PF03517">
    <property type="entry name" value="Voldacs"/>
    <property type="match status" value="1"/>
</dbReference>
<dbReference type="GO" id="GO:0005886">
    <property type="term" value="C:plasma membrane"/>
    <property type="evidence" value="ECO:0007669"/>
    <property type="project" value="InterPro"/>
</dbReference>
<dbReference type="InterPro" id="IPR039924">
    <property type="entry name" value="ICln/Lot5/Saf5"/>
</dbReference>
<feature type="region of interest" description="Disordered" evidence="6">
    <location>
        <begin position="149"/>
        <end position="168"/>
    </location>
</feature>
<dbReference type="GO" id="GO:0005829">
    <property type="term" value="C:cytosol"/>
    <property type="evidence" value="ECO:0007669"/>
    <property type="project" value="InterPro"/>
</dbReference>
<dbReference type="GO" id="GO:0045292">
    <property type="term" value="P:mRNA cis splicing, via spliceosome"/>
    <property type="evidence" value="ECO:0007669"/>
    <property type="project" value="TreeGrafter"/>
</dbReference>
<dbReference type="InterPro" id="IPR003521">
    <property type="entry name" value="ICln"/>
</dbReference>
<dbReference type="OrthoDB" id="19714at2759"/>
<keyword evidence="8" id="KW-1185">Reference proteome</keyword>
<comment type="similarity">
    <text evidence="3">Belongs to the pICln (TC 1.A.47) family.</text>
</comment>
<dbReference type="PANTHER" id="PTHR21399">
    <property type="entry name" value="CHLORIDE CONDUCTANCE REGULATORY PROTEIN ICLN"/>
    <property type="match status" value="1"/>
</dbReference>
<dbReference type="GO" id="GO:0034715">
    <property type="term" value="C:pICln-Sm protein complex"/>
    <property type="evidence" value="ECO:0007669"/>
    <property type="project" value="InterPro"/>
</dbReference>
<dbReference type="GO" id="GO:0000387">
    <property type="term" value="P:spliceosomal snRNP assembly"/>
    <property type="evidence" value="ECO:0007669"/>
    <property type="project" value="InterPro"/>
</dbReference>
<keyword evidence="4" id="KW-0963">Cytoplasm</keyword>
<evidence type="ECO:0000256" key="1">
    <source>
        <dbReference type="ARBA" id="ARBA00004123"/>
    </source>
</evidence>
<evidence type="ECO:0000256" key="5">
    <source>
        <dbReference type="ARBA" id="ARBA00023242"/>
    </source>
</evidence>
<dbReference type="GO" id="GO:0006884">
    <property type="term" value="P:cell volume homeostasis"/>
    <property type="evidence" value="ECO:0007669"/>
    <property type="project" value="InterPro"/>
</dbReference>
<comment type="subcellular location">
    <subcellularLocation>
        <location evidence="2">Cytoplasm</location>
    </subcellularLocation>
    <subcellularLocation>
        <location evidence="1">Nucleus</location>
    </subcellularLocation>
</comment>
<evidence type="ECO:0000313" key="8">
    <source>
        <dbReference type="Proteomes" id="UP000305067"/>
    </source>
</evidence>
<protein>
    <submittedName>
        <fullName evidence="7">Regulator of volume decrease after cellular swelling-domain-containing protein</fullName>
    </submittedName>
</protein>
<dbReference type="STRING" id="1884261.A0A5C3Q5A4"/>
<keyword evidence="5" id="KW-0539">Nucleus</keyword>
<dbReference type="Proteomes" id="UP000305067">
    <property type="component" value="Unassembled WGS sequence"/>
</dbReference>
<dbReference type="AlphaFoldDB" id="A0A5C3Q5A4"/>
<evidence type="ECO:0000256" key="4">
    <source>
        <dbReference type="ARBA" id="ARBA00022490"/>
    </source>
</evidence>
<dbReference type="PRINTS" id="PR01348">
    <property type="entry name" value="ICLNCHANNEL"/>
</dbReference>
<dbReference type="EMBL" id="ML178852">
    <property type="protein sequence ID" value="TFK97011.1"/>
    <property type="molecule type" value="Genomic_DNA"/>
</dbReference>
<organism evidence="7 8">
    <name type="scientific">Pterulicium gracile</name>
    <dbReference type="NCBI Taxonomy" id="1884261"/>
    <lineage>
        <taxon>Eukaryota</taxon>
        <taxon>Fungi</taxon>
        <taxon>Dikarya</taxon>
        <taxon>Basidiomycota</taxon>
        <taxon>Agaricomycotina</taxon>
        <taxon>Agaricomycetes</taxon>
        <taxon>Agaricomycetidae</taxon>
        <taxon>Agaricales</taxon>
        <taxon>Pleurotineae</taxon>
        <taxon>Pterulaceae</taxon>
        <taxon>Pterulicium</taxon>
    </lineage>
</organism>
<evidence type="ECO:0000256" key="3">
    <source>
        <dbReference type="ARBA" id="ARBA00007054"/>
    </source>
</evidence>
<dbReference type="InterPro" id="IPR011993">
    <property type="entry name" value="PH-like_dom_sf"/>
</dbReference>
<reference evidence="7 8" key="1">
    <citation type="journal article" date="2019" name="Nat. Ecol. Evol.">
        <title>Megaphylogeny resolves global patterns of mushroom evolution.</title>
        <authorList>
            <person name="Varga T."/>
            <person name="Krizsan K."/>
            <person name="Foldi C."/>
            <person name="Dima B."/>
            <person name="Sanchez-Garcia M."/>
            <person name="Sanchez-Ramirez S."/>
            <person name="Szollosi G.J."/>
            <person name="Szarkandi J.G."/>
            <person name="Papp V."/>
            <person name="Albert L."/>
            <person name="Andreopoulos W."/>
            <person name="Angelini C."/>
            <person name="Antonin V."/>
            <person name="Barry K.W."/>
            <person name="Bougher N.L."/>
            <person name="Buchanan P."/>
            <person name="Buyck B."/>
            <person name="Bense V."/>
            <person name="Catcheside P."/>
            <person name="Chovatia M."/>
            <person name="Cooper J."/>
            <person name="Damon W."/>
            <person name="Desjardin D."/>
            <person name="Finy P."/>
            <person name="Geml J."/>
            <person name="Haridas S."/>
            <person name="Hughes K."/>
            <person name="Justo A."/>
            <person name="Karasinski D."/>
            <person name="Kautmanova I."/>
            <person name="Kiss B."/>
            <person name="Kocsube S."/>
            <person name="Kotiranta H."/>
            <person name="LaButti K.M."/>
            <person name="Lechner B.E."/>
            <person name="Liimatainen K."/>
            <person name="Lipzen A."/>
            <person name="Lukacs Z."/>
            <person name="Mihaltcheva S."/>
            <person name="Morgado L.N."/>
            <person name="Niskanen T."/>
            <person name="Noordeloos M.E."/>
            <person name="Ohm R.A."/>
            <person name="Ortiz-Santana B."/>
            <person name="Ovrebo C."/>
            <person name="Racz N."/>
            <person name="Riley R."/>
            <person name="Savchenko A."/>
            <person name="Shiryaev A."/>
            <person name="Soop K."/>
            <person name="Spirin V."/>
            <person name="Szebenyi C."/>
            <person name="Tomsovsky M."/>
            <person name="Tulloss R.E."/>
            <person name="Uehling J."/>
            <person name="Grigoriev I.V."/>
            <person name="Vagvolgyi C."/>
            <person name="Papp T."/>
            <person name="Martin F.M."/>
            <person name="Miettinen O."/>
            <person name="Hibbett D.S."/>
            <person name="Nagy L.G."/>
        </authorList>
    </citation>
    <scope>NUCLEOTIDE SEQUENCE [LARGE SCALE GENOMIC DNA]</scope>
    <source>
        <strain evidence="7 8">CBS 309.79</strain>
    </source>
</reference>
<dbReference type="GO" id="GO:0034709">
    <property type="term" value="C:methylosome"/>
    <property type="evidence" value="ECO:0007669"/>
    <property type="project" value="InterPro"/>
</dbReference>
<feature type="region of interest" description="Disordered" evidence="6">
    <location>
        <begin position="175"/>
        <end position="203"/>
    </location>
</feature>
<name>A0A5C3Q5A4_9AGAR</name>
<proteinExistence type="inferred from homology"/>
<dbReference type="GO" id="GO:0006821">
    <property type="term" value="P:chloride transport"/>
    <property type="evidence" value="ECO:0007669"/>
    <property type="project" value="InterPro"/>
</dbReference>
<dbReference type="PANTHER" id="PTHR21399:SF0">
    <property type="entry name" value="METHYLOSOME SUBUNIT PICLN"/>
    <property type="match status" value="1"/>
</dbReference>
<dbReference type="GO" id="GO:0005681">
    <property type="term" value="C:spliceosomal complex"/>
    <property type="evidence" value="ECO:0007669"/>
    <property type="project" value="TreeGrafter"/>
</dbReference>
<evidence type="ECO:0000313" key="7">
    <source>
        <dbReference type="EMBL" id="TFK97011.1"/>
    </source>
</evidence>
<accession>A0A5C3Q5A4</accession>
<feature type="compositionally biased region" description="Acidic residues" evidence="6">
    <location>
        <begin position="153"/>
        <end position="165"/>
    </location>
</feature>